<comment type="caution">
    <text evidence="1">The sequence shown here is derived from an EMBL/GenBank/DDBJ whole genome shotgun (WGS) entry which is preliminary data.</text>
</comment>
<dbReference type="EMBL" id="LAZR01012597">
    <property type="protein sequence ID" value="KKM25996.1"/>
    <property type="molecule type" value="Genomic_DNA"/>
</dbReference>
<proteinExistence type="predicted"/>
<name>A0A0F9IEC6_9ZZZZ</name>
<dbReference type="AlphaFoldDB" id="A0A0F9IEC6"/>
<accession>A0A0F9IEC6</accession>
<gene>
    <name evidence="1" type="ORF">LCGC14_1589370</name>
</gene>
<organism evidence="1">
    <name type="scientific">marine sediment metagenome</name>
    <dbReference type="NCBI Taxonomy" id="412755"/>
    <lineage>
        <taxon>unclassified sequences</taxon>
        <taxon>metagenomes</taxon>
        <taxon>ecological metagenomes</taxon>
    </lineage>
</organism>
<sequence>MAFDLSSITTGFGIRPPRIFLLGIEKIGKSEFAAGSNNPCFIPIFGEEGLDDIRDENGLPIELPQFPPSRDLNDVRSALQTLLNGGHDRQTAVVDSVSTLEPLIWEQVCRDDGVNDIEKAGGGGGGYGKGYTASLKYWREITNFLDALRSHQNMASIVIGHVTVKTFNNPEGPDYDHYVADINQKAAGLLCKWADAILFCNSETLVETKDAGFNKKIGKGIDITEGQRFVFTQKMPAHPGGGRGVYGRLPYKIPLFWSHYQAAIQAAATQV</sequence>
<dbReference type="Pfam" id="PF13479">
    <property type="entry name" value="AAA_24"/>
    <property type="match status" value="1"/>
</dbReference>
<reference evidence="1" key="1">
    <citation type="journal article" date="2015" name="Nature">
        <title>Complex archaea that bridge the gap between prokaryotes and eukaryotes.</title>
        <authorList>
            <person name="Spang A."/>
            <person name="Saw J.H."/>
            <person name="Jorgensen S.L."/>
            <person name="Zaremba-Niedzwiedzka K."/>
            <person name="Martijn J."/>
            <person name="Lind A.E."/>
            <person name="van Eijk R."/>
            <person name="Schleper C."/>
            <person name="Guy L."/>
            <person name="Ettema T.J."/>
        </authorList>
    </citation>
    <scope>NUCLEOTIDE SEQUENCE</scope>
</reference>
<evidence type="ECO:0000313" key="1">
    <source>
        <dbReference type="EMBL" id="KKM25996.1"/>
    </source>
</evidence>
<protein>
    <submittedName>
        <fullName evidence="1">Uncharacterized protein</fullName>
    </submittedName>
</protein>